<dbReference type="Pfam" id="PF01575">
    <property type="entry name" value="MaoC_dehydratas"/>
    <property type="match status" value="1"/>
</dbReference>
<dbReference type="EMBL" id="QPMH01000011">
    <property type="protein sequence ID" value="RDD61482.1"/>
    <property type="molecule type" value="Genomic_DNA"/>
</dbReference>
<accession>A0A369T9D6</accession>
<dbReference type="AlphaFoldDB" id="A0A369T9D6"/>
<dbReference type="Gene3D" id="3.10.129.10">
    <property type="entry name" value="Hotdog Thioesterase"/>
    <property type="match status" value="1"/>
</dbReference>
<dbReference type="SUPFAM" id="SSF54637">
    <property type="entry name" value="Thioesterase/thiol ester dehydrase-isomerase"/>
    <property type="match status" value="1"/>
</dbReference>
<evidence type="ECO:0000313" key="2">
    <source>
        <dbReference type="EMBL" id="RDD61482.1"/>
    </source>
</evidence>
<dbReference type="PANTHER" id="PTHR43664">
    <property type="entry name" value="MONOAMINE OXIDASE-RELATED"/>
    <property type="match status" value="1"/>
</dbReference>
<evidence type="ECO:0000313" key="3">
    <source>
        <dbReference type="Proteomes" id="UP000253941"/>
    </source>
</evidence>
<feature type="domain" description="MaoC-like" evidence="1">
    <location>
        <begin position="14"/>
        <end position="116"/>
    </location>
</feature>
<dbReference type="CDD" id="cd03454">
    <property type="entry name" value="YdeM"/>
    <property type="match status" value="1"/>
</dbReference>
<reference evidence="2 3" key="1">
    <citation type="submission" date="2018-07" db="EMBL/GenBank/DDBJ databases">
        <title>Venubactetium sediminum gen. nov., sp. nov., isolated from a marine solar saltern.</title>
        <authorList>
            <person name="Wang S."/>
        </authorList>
    </citation>
    <scope>NUCLEOTIDE SEQUENCE [LARGE SCALE GENOMIC DNA]</scope>
    <source>
        <strain evidence="2 3">WD2A32</strain>
    </source>
</reference>
<dbReference type="RefSeq" id="WP_114582514.1">
    <property type="nucleotide sequence ID" value="NZ_QPMH01000011.1"/>
</dbReference>
<gene>
    <name evidence="2" type="ORF">DRB17_12320</name>
</gene>
<dbReference type="PANTHER" id="PTHR43664:SF1">
    <property type="entry name" value="BETA-METHYLMALYL-COA DEHYDRATASE"/>
    <property type="match status" value="1"/>
</dbReference>
<sequence>MPDRDALYFEDFHVGRRFVTRGVTLSEAEIIDFAFKYDPQPFHIDKVAAARSQYGGLIASGFHTLSAAFRMAIQQNIFTAASMGSPGLDEVRWLKPVYPDDTLHMELEVVHAEPSKSRPDRGRIRVAYTVKNQKDEAVLTFTAMQIVKRRAAEDASDAAE</sequence>
<dbReference type="Proteomes" id="UP000253941">
    <property type="component" value="Unassembled WGS sequence"/>
</dbReference>
<dbReference type="InterPro" id="IPR002539">
    <property type="entry name" value="MaoC-like_dom"/>
</dbReference>
<proteinExistence type="predicted"/>
<evidence type="ECO:0000259" key="1">
    <source>
        <dbReference type="Pfam" id="PF01575"/>
    </source>
</evidence>
<name>A0A369T9D6_9PROT</name>
<dbReference type="InterPro" id="IPR052342">
    <property type="entry name" value="MCH/BMMD"/>
</dbReference>
<dbReference type="InterPro" id="IPR029069">
    <property type="entry name" value="HotDog_dom_sf"/>
</dbReference>
<protein>
    <submittedName>
        <fullName evidence="2">Acyl dehydratase</fullName>
    </submittedName>
</protein>
<organism evidence="2 3">
    <name type="scientific">Ferruginivarius sediminum</name>
    <dbReference type="NCBI Taxonomy" id="2661937"/>
    <lineage>
        <taxon>Bacteria</taxon>
        <taxon>Pseudomonadati</taxon>
        <taxon>Pseudomonadota</taxon>
        <taxon>Alphaproteobacteria</taxon>
        <taxon>Rhodospirillales</taxon>
        <taxon>Rhodospirillaceae</taxon>
        <taxon>Ferruginivarius</taxon>
    </lineage>
</organism>
<keyword evidence="3" id="KW-1185">Reference proteome</keyword>
<comment type="caution">
    <text evidence="2">The sequence shown here is derived from an EMBL/GenBank/DDBJ whole genome shotgun (WGS) entry which is preliminary data.</text>
</comment>